<dbReference type="SUPFAM" id="SSF160755">
    <property type="entry name" value="YugN-like"/>
    <property type="match status" value="1"/>
</dbReference>
<evidence type="ECO:0000313" key="2">
    <source>
        <dbReference type="Proteomes" id="UP000426246"/>
    </source>
</evidence>
<sequence>MIAIISELENKVEEFVALHDFFGGFDFTLGGNWDYEHGYFDRFLDDAHMVWLRIPFEVTSGTMDGDSASSNAIVKVGSPFVLKHIYNEGLDPEAVPNVYGSLINQFQEPVDKDADIEAHWVEQAKHILQEVEMSFLQ</sequence>
<dbReference type="AlphaFoldDB" id="A0A6B8RI26"/>
<dbReference type="KEGG" id="ppsc:EHS13_10325"/>
<dbReference type="EMBL" id="CP034235">
    <property type="protein sequence ID" value="QGQ95255.1"/>
    <property type="molecule type" value="Genomic_DNA"/>
</dbReference>
<dbReference type="Gene3D" id="3.30.310.100">
    <property type="entry name" value="YugN-like"/>
    <property type="match status" value="1"/>
</dbReference>
<dbReference type="RefSeq" id="WP_155700272.1">
    <property type="nucleotide sequence ID" value="NZ_CP034235.1"/>
</dbReference>
<evidence type="ECO:0000313" key="1">
    <source>
        <dbReference type="EMBL" id="QGQ95255.1"/>
    </source>
</evidence>
<dbReference type="Pfam" id="PF08868">
    <property type="entry name" value="YugN"/>
    <property type="match status" value="1"/>
</dbReference>
<dbReference type="OrthoDB" id="2988890at2"/>
<dbReference type="InterPro" id="IPR036491">
    <property type="entry name" value="YugN-like_sf"/>
</dbReference>
<accession>A0A6B8RI26</accession>
<organism evidence="1 2">
    <name type="scientific">Paenibacillus psychroresistens</name>
    <dbReference type="NCBI Taxonomy" id="1778678"/>
    <lineage>
        <taxon>Bacteria</taxon>
        <taxon>Bacillati</taxon>
        <taxon>Bacillota</taxon>
        <taxon>Bacilli</taxon>
        <taxon>Bacillales</taxon>
        <taxon>Paenibacillaceae</taxon>
        <taxon>Paenibacillus</taxon>
    </lineage>
</organism>
<evidence type="ECO:0008006" key="3">
    <source>
        <dbReference type="Google" id="ProtNLM"/>
    </source>
</evidence>
<protein>
    <recommendedName>
        <fullName evidence="3">YugN-like family protein</fullName>
    </recommendedName>
</protein>
<keyword evidence="2" id="KW-1185">Reference proteome</keyword>
<name>A0A6B8RI26_9BACL</name>
<reference evidence="2" key="1">
    <citation type="submission" date="2018-11" db="EMBL/GenBank/DDBJ databases">
        <title>Complete genome sequence of Paenibacillus sp. ML311-T8.</title>
        <authorList>
            <person name="Nam Y.-D."/>
            <person name="Kang J."/>
            <person name="Chung W.-H."/>
            <person name="Park Y.S."/>
        </authorList>
    </citation>
    <scope>NUCLEOTIDE SEQUENCE [LARGE SCALE GENOMIC DNA]</scope>
    <source>
        <strain evidence="2">ML311-T8</strain>
    </source>
</reference>
<dbReference type="Proteomes" id="UP000426246">
    <property type="component" value="Chromosome"/>
</dbReference>
<dbReference type="InterPro" id="IPR014967">
    <property type="entry name" value="Uncharacterised_YugN-like"/>
</dbReference>
<proteinExistence type="predicted"/>
<gene>
    <name evidence="1" type="ORF">EHS13_10325</name>
</gene>